<evidence type="ECO:0000259" key="8">
    <source>
        <dbReference type="PROSITE" id="PS50090"/>
    </source>
</evidence>
<dbReference type="Gene3D" id="1.10.10.60">
    <property type="entry name" value="Homeodomain-like"/>
    <property type="match status" value="2"/>
</dbReference>
<evidence type="ECO:0000256" key="5">
    <source>
        <dbReference type="ARBA" id="ARBA00023163"/>
    </source>
</evidence>
<dbReference type="PANTHER" id="PTHR47997">
    <property type="entry name" value="MYB DOMAIN PROTEIN 55"/>
    <property type="match status" value="1"/>
</dbReference>
<comment type="subcellular location">
    <subcellularLocation>
        <location evidence="1">Nucleus</location>
    </subcellularLocation>
</comment>
<feature type="domain" description="HTH myb-type" evidence="9">
    <location>
        <begin position="62"/>
        <end position="116"/>
    </location>
</feature>
<keyword evidence="6" id="KW-0539">Nucleus</keyword>
<dbReference type="KEGG" id="mcha:111023360"/>
<feature type="domain" description="Myb-like" evidence="8">
    <location>
        <begin position="62"/>
        <end position="112"/>
    </location>
</feature>
<gene>
    <name evidence="11" type="primary">LOC111023360</name>
</gene>
<feature type="region of interest" description="Disordered" evidence="7">
    <location>
        <begin position="234"/>
        <end position="275"/>
    </location>
</feature>
<dbReference type="InterPro" id="IPR017930">
    <property type="entry name" value="Myb_dom"/>
</dbReference>
<evidence type="ECO:0000256" key="1">
    <source>
        <dbReference type="ARBA" id="ARBA00004123"/>
    </source>
</evidence>
<proteinExistence type="predicted"/>
<feature type="domain" description="Myb-like" evidence="8">
    <location>
        <begin position="9"/>
        <end position="61"/>
    </location>
</feature>
<name>A0A6J1DV26_MOMCH</name>
<feature type="compositionally biased region" description="Basic and acidic residues" evidence="7">
    <location>
        <begin position="124"/>
        <end position="138"/>
    </location>
</feature>
<dbReference type="PROSITE" id="PS51294">
    <property type="entry name" value="HTH_MYB"/>
    <property type="match status" value="2"/>
</dbReference>
<feature type="region of interest" description="Disordered" evidence="7">
    <location>
        <begin position="122"/>
        <end position="194"/>
    </location>
</feature>
<accession>A0A6J1DV26</accession>
<keyword evidence="4" id="KW-0238">DNA-binding</keyword>
<dbReference type="Proteomes" id="UP000504603">
    <property type="component" value="Unplaced"/>
</dbReference>
<dbReference type="GeneID" id="111023360"/>
<evidence type="ECO:0000313" key="10">
    <source>
        <dbReference type="Proteomes" id="UP000504603"/>
    </source>
</evidence>
<dbReference type="Pfam" id="PF00249">
    <property type="entry name" value="Myb_DNA-binding"/>
    <property type="match status" value="2"/>
</dbReference>
<evidence type="ECO:0000256" key="3">
    <source>
        <dbReference type="ARBA" id="ARBA00023015"/>
    </source>
</evidence>
<dbReference type="PROSITE" id="PS50090">
    <property type="entry name" value="MYB_LIKE"/>
    <property type="match status" value="2"/>
</dbReference>
<feature type="compositionally biased region" description="Polar residues" evidence="7">
    <location>
        <begin position="234"/>
        <end position="259"/>
    </location>
</feature>
<feature type="domain" description="HTH myb-type" evidence="9">
    <location>
        <begin position="9"/>
        <end position="61"/>
    </location>
</feature>
<dbReference type="OrthoDB" id="2143914at2759"/>
<evidence type="ECO:0000313" key="11">
    <source>
        <dbReference type="RefSeq" id="XP_022156476.1"/>
    </source>
</evidence>
<dbReference type="InterPro" id="IPR001005">
    <property type="entry name" value="SANT/Myb"/>
</dbReference>
<evidence type="ECO:0000256" key="6">
    <source>
        <dbReference type="ARBA" id="ARBA00023242"/>
    </source>
</evidence>
<keyword evidence="2" id="KW-0677">Repeat</keyword>
<feature type="compositionally biased region" description="Polar residues" evidence="7">
    <location>
        <begin position="139"/>
        <end position="158"/>
    </location>
</feature>
<protein>
    <submittedName>
        <fullName evidence="11">Transcription factor MYB61</fullName>
    </submittedName>
</protein>
<sequence length="400" mass="43827">MGRHSCCYKQKLRKGLWSPDEDEKLLNYITKHGHGCWSSVPKLAGLQRCGKSCRLRWINYLRPDLKRGPFSQQEEDLIIELHAVLGNRWSQIAAQLPGRTDNEIKNLWNSCIKKKLRQKGIDPNTHKPVAEVDNESEKLATTSHSSEEATITNATDQTPFFPIDPSIPNSMPSQQQLYSSDHHSNITNSVPPPPLTQEFFLARFGTSSHDTTSSNRASELVEYLSFQQLNYGSELATQNPNPNSTPTSLCFNQNPNSNLILPPTPLKSSSSSSSSIRHLADRNHSAASCDINWEGTTFSTNTTGSSFDYQRGGGGGGGNNNFFDGSNFTWGLPDCVANPYMIANAAAAVQNEASQSVYVENMGGAAAETGFITEGGQQASSDAVYNKHLHTLTVSFGHTL</sequence>
<dbReference type="RefSeq" id="XP_022156476.1">
    <property type="nucleotide sequence ID" value="XM_022300784.1"/>
</dbReference>
<dbReference type="GO" id="GO:0003677">
    <property type="term" value="F:DNA binding"/>
    <property type="evidence" value="ECO:0007669"/>
    <property type="project" value="UniProtKB-KW"/>
</dbReference>
<keyword evidence="5" id="KW-0804">Transcription</keyword>
<dbReference type="SMART" id="SM00717">
    <property type="entry name" value="SANT"/>
    <property type="match status" value="2"/>
</dbReference>
<evidence type="ECO:0000256" key="2">
    <source>
        <dbReference type="ARBA" id="ARBA00022737"/>
    </source>
</evidence>
<dbReference type="AlphaFoldDB" id="A0A6J1DV26"/>
<dbReference type="FunFam" id="1.10.10.60:FF:000047">
    <property type="entry name" value="Myb transcription factor"/>
    <property type="match status" value="1"/>
</dbReference>
<dbReference type="PANTHER" id="PTHR47997:SF75">
    <property type="entry name" value="MYB DOMAIN PROTEIN 55"/>
    <property type="match status" value="1"/>
</dbReference>
<evidence type="ECO:0000256" key="7">
    <source>
        <dbReference type="SAM" id="MobiDB-lite"/>
    </source>
</evidence>
<dbReference type="InterPro" id="IPR051953">
    <property type="entry name" value="Plant_SW-associated_TFs"/>
</dbReference>
<evidence type="ECO:0000256" key="4">
    <source>
        <dbReference type="ARBA" id="ARBA00023125"/>
    </source>
</evidence>
<keyword evidence="3" id="KW-0805">Transcription regulation</keyword>
<organism evidence="10 11">
    <name type="scientific">Momordica charantia</name>
    <name type="common">Bitter gourd</name>
    <name type="synonym">Balsam pear</name>
    <dbReference type="NCBI Taxonomy" id="3673"/>
    <lineage>
        <taxon>Eukaryota</taxon>
        <taxon>Viridiplantae</taxon>
        <taxon>Streptophyta</taxon>
        <taxon>Embryophyta</taxon>
        <taxon>Tracheophyta</taxon>
        <taxon>Spermatophyta</taxon>
        <taxon>Magnoliopsida</taxon>
        <taxon>eudicotyledons</taxon>
        <taxon>Gunneridae</taxon>
        <taxon>Pentapetalae</taxon>
        <taxon>rosids</taxon>
        <taxon>fabids</taxon>
        <taxon>Cucurbitales</taxon>
        <taxon>Cucurbitaceae</taxon>
        <taxon>Momordiceae</taxon>
        <taxon>Momordica</taxon>
    </lineage>
</organism>
<feature type="compositionally biased region" description="Polar residues" evidence="7">
    <location>
        <begin position="167"/>
        <end position="189"/>
    </location>
</feature>
<dbReference type="SUPFAM" id="SSF46689">
    <property type="entry name" value="Homeodomain-like"/>
    <property type="match status" value="1"/>
</dbReference>
<dbReference type="InterPro" id="IPR009057">
    <property type="entry name" value="Homeodomain-like_sf"/>
</dbReference>
<dbReference type="CDD" id="cd00167">
    <property type="entry name" value="SANT"/>
    <property type="match status" value="2"/>
</dbReference>
<keyword evidence="10" id="KW-1185">Reference proteome</keyword>
<dbReference type="FunFam" id="1.10.10.60:FF:000221">
    <property type="entry name" value="MYB transcription factor"/>
    <property type="match status" value="1"/>
</dbReference>
<evidence type="ECO:0000259" key="9">
    <source>
        <dbReference type="PROSITE" id="PS51294"/>
    </source>
</evidence>
<reference evidence="11" key="1">
    <citation type="submission" date="2025-08" db="UniProtKB">
        <authorList>
            <consortium name="RefSeq"/>
        </authorList>
    </citation>
    <scope>IDENTIFICATION</scope>
    <source>
        <strain evidence="11">OHB3-1</strain>
    </source>
</reference>
<dbReference type="GO" id="GO:0005634">
    <property type="term" value="C:nucleus"/>
    <property type="evidence" value="ECO:0007669"/>
    <property type="project" value="UniProtKB-SubCell"/>
</dbReference>